<evidence type="ECO:0000313" key="11">
    <source>
        <dbReference type="Proteomes" id="UP001499910"/>
    </source>
</evidence>
<organism evidence="10 11">
    <name type="scientific">[Roseibacterium] beibuensis</name>
    <dbReference type="NCBI Taxonomy" id="1193142"/>
    <lineage>
        <taxon>Bacteria</taxon>
        <taxon>Pseudomonadati</taxon>
        <taxon>Pseudomonadota</taxon>
        <taxon>Alphaproteobacteria</taxon>
        <taxon>Rhodobacterales</taxon>
        <taxon>Roseobacteraceae</taxon>
        <taxon>Roseicyclus</taxon>
    </lineage>
</organism>
<dbReference type="SMART" id="SM00382">
    <property type="entry name" value="AAA"/>
    <property type="match status" value="1"/>
</dbReference>
<evidence type="ECO:0000256" key="2">
    <source>
        <dbReference type="ARBA" id="ARBA00022692"/>
    </source>
</evidence>
<feature type="transmembrane region" description="Helical" evidence="7">
    <location>
        <begin position="185"/>
        <end position="204"/>
    </location>
</feature>
<dbReference type="InterPro" id="IPR017871">
    <property type="entry name" value="ABC_transporter-like_CS"/>
</dbReference>
<dbReference type="Pfam" id="PF00664">
    <property type="entry name" value="ABC_membrane"/>
    <property type="match status" value="1"/>
</dbReference>
<dbReference type="Gene3D" id="1.20.1560.10">
    <property type="entry name" value="ABC transporter type 1, transmembrane domain"/>
    <property type="match status" value="1"/>
</dbReference>
<feature type="transmembrane region" description="Helical" evidence="7">
    <location>
        <begin position="265"/>
        <end position="290"/>
    </location>
</feature>
<comment type="subcellular location">
    <subcellularLocation>
        <location evidence="1">Cell membrane</location>
        <topology evidence="1">Multi-pass membrane protein</topology>
    </subcellularLocation>
</comment>
<feature type="domain" description="ABC transporter" evidence="8">
    <location>
        <begin position="362"/>
        <end position="601"/>
    </location>
</feature>
<gene>
    <name evidence="10" type="ORF">GCM10023209_23640</name>
</gene>
<dbReference type="PROSITE" id="PS50929">
    <property type="entry name" value="ABC_TM1F"/>
    <property type="match status" value="1"/>
</dbReference>
<dbReference type="RefSeq" id="WP_259548884.1">
    <property type="nucleotide sequence ID" value="NZ_BAABHW010000003.1"/>
</dbReference>
<dbReference type="PANTHER" id="PTHR43394">
    <property type="entry name" value="ATP-DEPENDENT PERMEASE MDL1, MITOCHONDRIAL"/>
    <property type="match status" value="1"/>
</dbReference>
<evidence type="ECO:0000256" key="7">
    <source>
        <dbReference type="SAM" id="Phobius"/>
    </source>
</evidence>
<dbReference type="InterPro" id="IPR036640">
    <property type="entry name" value="ABC1_TM_sf"/>
</dbReference>
<proteinExistence type="predicted"/>
<dbReference type="EMBL" id="BAABHW010000003">
    <property type="protein sequence ID" value="GAA5075549.1"/>
    <property type="molecule type" value="Genomic_DNA"/>
</dbReference>
<dbReference type="Pfam" id="PF00005">
    <property type="entry name" value="ABC_tran"/>
    <property type="match status" value="1"/>
</dbReference>
<dbReference type="Proteomes" id="UP001499910">
    <property type="component" value="Unassembled WGS sequence"/>
</dbReference>
<dbReference type="InterPro" id="IPR011527">
    <property type="entry name" value="ABC1_TM_dom"/>
</dbReference>
<feature type="transmembrane region" description="Helical" evidence="7">
    <location>
        <begin position="296"/>
        <end position="321"/>
    </location>
</feature>
<dbReference type="SUPFAM" id="SSF90123">
    <property type="entry name" value="ABC transporter transmembrane region"/>
    <property type="match status" value="1"/>
</dbReference>
<dbReference type="InterPro" id="IPR003593">
    <property type="entry name" value="AAA+_ATPase"/>
</dbReference>
<evidence type="ECO:0000256" key="4">
    <source>
        <dbReference type="ARBA" id="ARBA00022840"/>
    </source>
</evidence>
<reference evidence="11" key="1">
    <citation type="journal article" date="2019" name="Int. J. Syst. Evol. Microbiol.">
        <title>The Global Catalogue of Microorganisms (GCM) 10K type strain sequencing project: providing services to taxonomists for standard genome sequencing and annotation.</title>
        <authorList>
            <consortium name="The Broad Institute Genomics Platform"/>
            <consortium name="The Broad Institute Genome Sequencing Center for Infectious Disease"/>
            <person name="Wu L."/>
            <person name="Ma J."/>
        </authorList>
    </citation>
    <scope>NUCLEOTIDE SEQUENCE [LARGE SCALE GENOMIC DNA]</scope>
    <source>
        <strain evidence="11">JCM 18015</strain>
    </source>
</reference>
<protein>
    <submittedName>
        <fullName evidence="10">ABC transporter ATP-binding protein</fullName>
    </submittedName>
</protein>
<keyword evidence="11" id="KW-1185">Reference proteome</keyword>
<feature type="transmembrane region" description="Helical" evidence="7">
    <location>
        <begin position="74"/>
        <end position="94"/>
    </location>
</feature>
<keyword evidence="2 7" id="KW-0812">Transmembrane</keyword>
<evidence type="ECO:0000256" key="3">
    <source>
        <dbReference type="ARBA" id="ARBA00022741"/>
    </source>
</evidence>
<keyword evidence="4 10" id="KW-0067">ATP-binding</keyword>
<evidence type="ECO:0000256" key="1">
    <source>
        <dbReference type="ARBA" id="ARBA00004651"/>
    </source>
</evidence>
<dbReference type="Gene3D" id="3.40.50.300">
    <property type="entry name" value="P-loop containing nucleotide triphosphate hydrolases"/>
    <property type="match status" value="1"/>
</dbReference>
<feature type="transmembrane region" description="Helical" evidence="7">
    <location>
        <begin position="156"/>
        <end position="179"/>
    </location>
</feature>
<accession>A0ABP9LGH9</accession>
<feature type="transmembrane region" description="Helical" evidence="7">
    <location>
        <begin position="39"/>
        <end position="62"/>
    </location>
</feature>
<dbReference type="SUPFAM" id="SSF52540">
    <property type="entry name" value="P-loop containing nucleoside triphosphate hydrolases"/>
    <property type="match status" value="1"/>
</dbReference>
<evidence type="ECO:0000313" key="10">
    <source>
        <dbReference type="EMBL" id="GAA5075549.1"/>
    </source>
</evidence>
<dbReference type="InterPro" id="IPR027417">
    <property type="entry name" value="P-loop_NTPase"/>
</dbReference>
<dbReference type="InterPro" id="IPR003439">
    <property type="entry name" value="ABC_transporter-like_ATP-bd"/>
</dbReference>
<evidence type="ECO:0000259" key="9">
    <source>
        <dbReference type="PROSITE" id="PS50929"/>
    </source>
</evidence>
<dbReference type="GO" id="GO:0005524">
    <property type="term" value="F:ATP binding"/>
    <property type="evidence" value="ECO:0007669"/>
    <property type="project" value="UniProtKB-KW"/>
</dbReference>
<evidence type="ECO:0000259" key="8">
    <source>
        <dbReference type="PROSITE" id="PS50893"/>
    </source>
</evidence>
<dbReference type="PROSITE" id="PS00211">
    <property type="entry name" value="ABC_TRANSPORTER_1"/>
    <property type="match status" value="1"/>
</dbReference>
<keyword evidence="6 7" id="KW-0472">Membrane</keyword>
<keyword evidence="5 7" id="KW-1133">Transmembrane helix</keyword>
<dbReference type="PANTHER" id="PTHR43394:SF1">
    <property type="entry name" value="ATP-BINDING CASSETTE SUB-FAMILY B MEMBER 10, MITOCHONDRIAL"/>
    <property type="match status" value="1"/>
</dbReference>
<dbReference type="InterPro" id="IPR039421">
    <property type="entry name" value="Type_1_exporter"/>
</dbReference>
<evidence type="ECO:0000256" key="6">
    <source>
        <dbReference type="ARBA" id="ARBA00023136"/>
    </source>
</evidence>
<feature type="domain" description="ABC transmembrane type-1" evidence="9">
    <location>
        <begin position="41"/>
        <end position="328"/>
    </location>
</feature>
<keyword evidence="3" id="KW-0547">Nucleotide-binding</keyword>
<evidence type="ECO:0000256" key="5">
    <source>
        <dbReference type="ARBA" id="ARBA00022989"/>
    </source>
</evidence>
<comment type="caution">
    <text evidence="10">The sequence shown here is derived from an EMBL/GenBank/DDBJ whole genome shotgun (WGS) entry which is preliminary data.</text>
</comment>
<sequence>MFRFFENMVDPYVDYPETDAPPRRLFAFLWDYSQPFKRLYALTAAMSVVVAAIEIGLIWYMGRIVDLMGQGEPAAVLADHGLELILAALFILFLRPMIQGLDVALLNNAILPNFGTLIRWRAHKQVLRQSVGWFENDFAGRIANRIMQTPTSGGEAVFQIFDAITFSLAYLIGAAVLLAGADPRLAIPLFAWFGLYALLLRWTIGRVGPASKASADARSATTGRVVDSYTNIHSVKLFAHHEREIDYAKESIENTRRTFAAEMRIFTVMDVALTALNGILIVAVVGWAIWLWSTGAASVGVVAAATALTLRLNAMTGWIMWAVSSFFRSLGVVAEGMETITAPITLTDTPGSTPLRFERGEITFDGVSHHYGRGAGGLDKISLTIRPGEKVGLIGRSGAGKSTLVKLLLRFYDAEGGRILIDGQDIRQVTQDSLRHRIGMVQQDSSLLHRSVRDNILYGRPDASEDEMLGAAKRAEAHEFILDLEDPQGRKGYDAHVGERGVKLSGGQRQRVALARVILKDAPILVLDEATSALDSEVEAAIQKTLYGVMEGKTVIAIAHRLSTIAQMDRILVLEDGHVAEEGTHDQLLARGGLYAGFWARQSGGFIGTDETEAAE</sequence>
<name>A0ABP9LGH9_9RHOB</name>
<dbReference type="PROSITE" id="PS50893">
    <property type="entry name" value="ABC_TRANSPORTER_2"/>
    <property type="match status" value="1"/>
</dbReference>